<reference evidence="4 6" key="1">
    <citation type="submission" date="2016-11" db="EMBL/GenBank/DDBJ databases">
        <authorList>
            <person name="Kadnikov V."/>
            <person name="Nazina T."/>
        </authorList>
    </citation>
    <scope>NUCLEOTIDE SEQUENCE [LARGE SCALE GENOMIC DNA]</scope>
    <source>
        <strain evidence="4 6">1017</strain>
    </source>
</reference>
<sequence>MNDLKIVIADDDASSRTILRHFIHLFPNYDVVAEATSGEEFLQLVLQEQPDIVLVDINMPGLDGMEAVKICRQLLPALQVIFITGYDEFAVEAFEVSATDYIVKPIERTRLFYALEKARKLIEMAKQCAAVKAKQPSKRLGIRSKNSIVLLPMEDILFVEKESRKTVIHTANEQYETTETLNEIERELDNCFFKTHRSYIINLKKIVKITQVGETYLAHFFDSEKVAYISKLKFHEVQRRIFDMNN</sequence>
<dbReference type="GO" id="GO:0000156">
    <property type="term" value="F:phosphorelay response regulator activity"/>
    <property type="evidence" value="ECO:0007669"/>
    <property type="project" value="InterPro"/>
</dbReference>
<evidence type="ECO:0000313" key="4">
    <source>
        <dbReference type="EMBL" id="OKO94802.1"/>
    </source>
</evidence>
<evidence type="ECO:0000313" key="5">
    <source>
        <dbReference type="EMBL" id="WMJ15208.1"/>
    </source>
</evidence>
<keyword evidence="5" id="KW-0238">DNA-binding</keyword>
<reference evidence="4" key="3">
    <citation type="journal article" date="2019" name="Int. J. Syst. Evol. Microbiol.">
        <title>Geobacillus proteiniphilus sp. nov., a thermophilic bacterium isolated from a high-temperature heavy oil reservoir in China.</title>
        <authorList>
            <person name="Semenova E.M."/>
            <person name="Sokolova D.S."/>
            <person name="Grouzdev D.S."/>
            <person name="Poltaraus A.B."/>
            <person name="Vinokurova N.G."/>
            <person name="Tourova T.P."/>
            <person name="Nazina T.N."/>
        </authorList>
    </citation>
    <scope>NUCLEOTIDE SEQUENCE</scope>
    <source>
        <strain evidence="4">1017</strain>
    </source>
</reference>
<dbReference type="EMBL" id="MQMG01000013">
    <property type="protein sequence ID" value="OKO94802.1"/>
    <property type="molecule type" value="Genomic_DNA"/>
</dbReference>
<dbReference type="PROSITE" id="PS50930">
    <property type="entry name" value="HTH_LYTTR"/>
    <property type="match status" value="1"/>
</dbReference>
<dbReference type="InterPro" id="IPR046947">
    <property type="entry name" value="LytR-like"/>
</dbReference>
<evidence type="ECO:0000259" key="3">
    <source>
        <dbReference type="PROSITE" id="PS50930"/>
    </source>
</evidence>
<dbReference type="AlphaFoldDB" id="A0A1Q5T3I9"/>
<name>A0A1Q5T3I9_9BACL</name>
<dbReference type="PROSITE" id="PS50110">
    <property type="entry name" value="RESPONSE_REGULATORY"/>
    <property type="match status" value="1"/>
</dbReference>
<dbReference type="Pfam" id="PF04397">
    <property type="entry name" value="LytTR"/>
    <property type="match status" value="1"/>
</dbReference>
<feature type="modified residue" description="4-aspartylphosphate" evidence="1">
    <location>
        <position position="56"/>
    </location>
</feature>
<dbReference type="Gene3D" id="2.40.50.1020">
    <property type="entry name" value="LytTr DNA-binding domain"/>
    <property type="match status" value="1"/>
</dbReference>
<keyword evidence="7" id="KW-1185">Reference proteome</keyword>
<dbReference type="Pfam" id="PF00072">
    <property type="entry name" value="Response_reg"/>
    <property type="match status" value="1"/>
</dbReference>
<dbReference type="SMART" id="SM00448">
    <property type="entry name" value="REC"/>
    <property type="match status" value="1"/>
</dbReference>
<reference evidence="5 7" key="4">
    <citation type="submission" date="2023-08" db="EMBL/GenBank/DDBJ databases">
        <title>Genome sequencing of the thermostable Gram positive bacteria Geobacillus proteiniphilus strain T-6.</title>
        <authorList>
            <person name="Shulami S."/>
            <person name="Shoham Y."/>
        </authorList>
    </citation>
    <scope>NUCLEOTIDE SEQUENCE [LARGE SCALE GENOMIC DNA]</scope>
    <source>
        <strain evidence="5 7">T-6</strain>
    </source>
</reference>
<dbReference type="EMBL" id="CP133076">
    <property type="protein sequence ID" value="WMJ15208.1"/>
    <property type="molecule type" value="Genomic_DNA"/>
</dbReference>
<dbReference type="InterPro" id="IPR011006">
    <property type="entry name" value="CheY-like_superfamily"/>
</dbReference>
<proteinExistence type="predicted"/>
<dbReference type="SMART" id="SM00850">
    <property type="entry name" value="LytTR"/>
    <property type="match status" value="1"/>
</dbReference>
<dbReference type="RefSeq" id="WP_074043448.1">
    <property type="nucleotide sequence ID" value="NZ_CP133076.1"/>
</dbReference>
<organism evidence="4 6">
    <name type="scientific">Geobacillus proteiniphilus</name>
    <dbReference type="NCBI Taxonomy" id="860353"/>
    <lineage>
        <taxon>Bacteria</taxon>
        <taxon>Bacillati</taxon>
        <taxon>Bacillota</taxon>
        <taxon>Bacilli</taxon>
        <taxon>Bacillales</taxon>
        <taxon>Anoxybacillaceae</taxon>
        <taxon>Geobacillus</taxon>
    </lineage>
</organism>
<evidence type="ECO:0000256" key="1">
    <source>
        <dbReference type="PROSITE-ProRule" id="PRU00169"/>
    </source>
</evidence>
<evidence type="ECO:0000313" key="6">
    <source>
        <dbReference type="Proteomes" id="UP000186030"/>
    </source>
</evidence>
<dbReference type="SUPFAM" id="SSF52172">
    <property type="entry name" value="CheY-like"/>
    <property type="match status" value="1"/>
</dbReference>
<feature type="domain" description="HTH LytTR-type" evidence="3">
    <location>
        <begin position="140"/>
        <end position="243"/>
    </location>
</feature>
<gene>
    <name evidence="4" type="ORF">BRO54_1357</name>
    <name evidence="5" type="ORF">RA955_10195</name>
</gene>
<evidence type="ECO:0000259" key="2">
    <source>
        <dbReference type="PROSITE" id="PS50110"/>
    </source>
</evidence>
<dbReference type="Proteomes" id="UP000186030">
    <property type="component" value="Unassembled WGS sequence"/>
</dbReference>
<dbReference type="PANTHER" id="PTHR37299:SF1">
    <property type="entry name" value="STAGE 0 SPORULATION PROTEIN A HOMOLOG"/>
    <property type="match status" value="1"/>
</dbReference>
<accession>A0A1Q5T3I9</accession>
<keyword evidence="1" id="KW-0597">Phosphoprotein</keyword>
<protein>
    <submittedName>
        <fullName evidence="5">LytTR family DNA-binding domain-containing protein</fullName>
    </submittedName>
    <submittedName>
        <fullName evidence="4">Two-component response regulator</fullName>
    </submittedName>
</protein>
<feature type="domain" description="Response regulatory" evidence="2">
    <location>
        <begin position="5"/>
        <end position="119"/>
    </location>
</feature>
<reference evidence="6" key="2">
    <citation type="submission" date="2017-01" db="EMBL/GenBank/DDBJ databases">
        <title>Genome sequencing and annotation of Geobacillus sp. 1017, a Hydrocarbon-Oxidizing Thermophilic Bacterium Isolated from a Heavy Oil Reservoir (China).</title>
        <authorList>
            <person name="Kadnikov V.V."/>
            <person name="Mardanov A.V."/>
            <person name="Poltaraus A.B."/>
            <person name="Sokolova D.S."/>
            <person name="Semenova E.M."/>
            <person name="Ravin N.V."/>
            <person name="Tourova T.P."/>
            <person name="Nazina T.N."/>
        </authorList>
    </citation>
    <scope>NUCLEOTIDE SEQUENCE [LARGE SCALE GENOMIC DNA]</scope>
    <source>
        <strain evidence="6">1017</strain>
    </source>
</reference>
<dbReference type="Gene3D" id="3.40.50.2300">
    <property type="match status" value="1"/>
</dbReference>
<evidence type="ECO:0000313" key="7">
    <source>
        <dbReference type="Proteomes" id="UP001223761"/>
    </source>
</evidence>
<dbReference type="Proteomes" id="UP001223761">
    <property type="component" value="Chromosome"/>
</dbReference>
<dbReference type="InterPro" id="IPR001789">
    <property type="entry name" value="Sig_transdc_resp-reg_receiver"/>
</dbReference>
<dbReference type="PANTHER" id="PTHR37299">
    <property type="entry name" value="TRANSCRIPTIONAL REGULATOR-RELATED"/>
    <property type="match status" value="1"/>
</dbReference>
<dbReference type="InterPro" id="IPR007492">
    <property type="entry name" value="LytTR_DNA-bd_dom"/>
</dbReference>
<dbReference type="GO" id="GO:0003677">
    <property type="term" value="F:DNA binding"/>
    <property type="evidence" value="ECO:0007669"/>
    <property type="project" value="UniProtKB-KW"/>
</dbReference>